<dbReference type="CDD" id="cd01991">
    <property type="entry name" value="Asn_synthase_B_C"/>
    <property type="match status" value="1"/>
</dbReference>
<keyword evidence="13" id="KW-1185">Reference proteome</keyword>
<evidence type="ECO:0000256" key="10">
    <source>
        <dbReference type="PIRSR" id="PIRSR001589-3"/>
    </source>
</evidence>
<comment type="similarity">
    <text evidence="2">Belongs to the asparagine synthetase family.</text>
</comment>
<feature type="domain" description="Glutamine amidotransferase type-2" evidence="11">
    <location>
        <begin position="2"/>
        <end position="213"/>
    </location>
</feature>
<keyword evidence="8" id="KW-0028">Amino-acid biosynthesis</keyword>
<dbReference type="PIRSF" id="PIRSF001589">
    <property type="entry name" value="Asn_synthetase_glu-h"/>
    <property type="match status" value="1"/>
</dbReference>
<protein>
    <recommendedName>
        <fullName evidence="3">asparagine synthase (glutamine-hydrolyzing)</fullName>
        <ecNumber evidence="3">6.3.5.4</ecNumber>
    </recommendedName>
</protein>
<dbReference type="GO" id="GO:0004066">
    <property type="term" value="F:asparagine synthase (glutamine-hydrolyzing) activity"/>
    <property type="evidence" value="ECO:0007669"/>
    <property type="project" value="UniProtKB-EC"/>
</dbReference>
<comment type="pathway">
    <text evidence="1">Amino-acid biosynthesis; L-asparagine biosynthesis; L-asparagine from L-aspartate (L-Gln route): step 1/1.</text>
</comment>
<evidence type="ECO:0000313" key="12">
    <source>
        <dbReference type="EMBL" id="EXI65446.1"/>
    </source>
</evidence>
<dbReference type="GO" id="GO:0005829">
    <property type="term" value="C:cytosol"/>
    <property type="evidence" value="ECO:0007669"/>
    <property type="project" value="TreeGrafter"/>
</dbReference>
<keyword evidence="5 9" id="KW-0067">ATP-binding</keyword>
<dbReference type="InterPro" id="IPR017932">
    <property type="entry name" value="GATase_2_dom"/>
</dbReference>
<feature type="site" description="Important for beta-aspartyl-AMP intermediate formation" evidence="10">
    <location>
        <position position="365"/>
    </location>
</feature>
<dbReference type="InterPro" id="IPR006426">
    <property type="entry name" value="Asn_synth_AEB"/>
</dbReference>
<reference evidence="12" key="1">
    <citation type="submission" date="2014-02" db="EMBL/GenBank/DDBJ databases">
        <title>Expanding our view of genomic diversity in Candidatus Accumulibacter clades.</title>
        <authorList>
            <person name="Skennerton C.T."/>
            <person name="Barr J.J."/>
            <person name="Slater F.R."/>
            <person name="Bond P.L."/>
            <person name="Tyson G.W."/>
        </authorList>
    </citation>
    <scope>NUCLEOTIDE SEQUENCE [LARGE SCALE GENOMIC DNA]</scope>
</reference>
<feature type="binding site" evidence="9">
    <location>
        <position position="100"/>
    </location>
    <ligand>
        <name>L-glutamine</name>
        <dbReference type="ChEBI" id="CHEBI:58359"/>
    </ligand>
</feature>
<keyword evidence="12" id="KW-0436">Ligase</keyword>
<evidence type="ECO:0000256" key="5">
    <source>
        <dbReference type="ARBA" id="ARBA00022840"/>
    </source>
</evidence>
<dbReference type="Pfam" id="PF00733">
    <property type="entry name" value="Asn_synthase"/>
    <property type="match status" value="1"/>
</dbReference>
<dbReference type="InterPro" id="IPR014729">
    <property type="entry name" value="Rossmann-like_a/b/a_fold"/>
</dbReference>
<evidence type="ECO:0000256" key="3">
    <source>
        <dbReference type="ARBA" id="ARBA00012737"/>
    </source>
</evidence>
<feature type="binding site" evidence="9">
    <location>
        <position position="289"/>
    </location>
    <ligand>
        <name>ATP</name>
        <dbReference type="ChEBI" id="CHEBI:30616"/>
    </ligand>
</feature>
<dbReference type="InterPro" id="IPR051786">
    <property type="entry name" value="ASN_synthetase/amidase"/>
</dbReference>
<accession>A0A011MSA3</accession>
<evidence type="ECO:0000256" key="7">
    <source>
        <dbReference type="ARBA" id="ARBA00048741"/>
    </source>
</evidence>
<keyword evidence="4 9" id="KW-0547">Nucleotide-binding</keyword>
<evidence type="ECO:0000256" key="4">
    <source>
        <dbReference type="ARBA" id="ARBA00022741"/>
    </source>
</evidence>
<evidence type="ECO:0000256" key="8">
    <source>
        <dbReference type="PIRSR" id="PIRSR001589-1"/>
    </source>
</evidence>
<comment type="catalytic activity">
    <reaction evidence="7">
        <text>L-aspartate + L-glutamine + ATP + H2O = L-asparagine + L-glutamate + AMP + diphosphate + H(+)</text>
        <dbReference type="Rhea" id="RHEA:12228"/>
        <dbReference type="ChEBI" id="CHEBI:15377"/>
        <dbReference type="ChEBI" id="CHEBI:15378"/>
        <dbReference type="ChEBI" id="CHEBI:29985"/>
        <dbReference type="ChEBI" id="CHEBI:29991"/>
        <dbReference type="ChEBI" id="CHEBI:30616"/>
        <dbReference type="ChEBI" id="CHEBI:33019"/>
        <dbReference type="ChEBI" id="CHEBI:58048"/>
        <dbReference type="ChEBI" id="CHEBI:58359"/>
        <dbReference type="ChEBI" id="CHEBI:456215"/>
        <dbReference type="EC" id="6.3.5.4"/>
    </reaction>
</comment>
<dbReference type="GO" id="GO:0005524">
    <property type="term" value="F:ATP binding"/>
    <property type="evidence" value="ECO:0007669"/>
    <property type="project" value="UniProtKB-KW"/>
</dbReference>
<dbReference type="InterPro" id="IPR033738">
    <property type="entry name" value="AsnB_N"/>
</dbReference>
<evidence type="ECO:0000256" key="9">
    <source>
        <dbReference type="PIRSR" id="PIRSR001589-2"/>
    </source>
</evidence>
<dbReference type="Proteomes" id="UP000020218">
    <property type="component" value="Unassembled WGS sequence"/>
</dbReference>
<evidence type="ECO:0000256" key="6">
    <source>
        <dbReference type="ARBA" id="ARBA00022962"/>
    </source>
</evidence>
<dbReference type="STRING" id="1454001.AW08_03245"/>
<dbReference type="PATRIC" id="fig|1454001.3.peg.3293"/>
<evidence type="ECO:0000259" key="11">
    <source>
        <dbReference type="PROSITE" id="PS51278"/>
    </source>
</evidence>
<evidence type="ECO:0000313" key="13">
    <source>
        <dbReference type="Proteomes" id="UP000020218"/>
    </source>
</evidence>
<dbReference type="Gene3D" id="3.60.20.10">
    <property type="entry name" value="Glutamine Phosphoribosylpyrophosphate, subunit 1, domain 1"/>
    <property type="match status" value="1"/>
</dbReference>
<dbReference type="SUPFAM" id="SSF52402">
    <property type="entry name" value="Adenine nucleotide alpha hydrolases-like"/>
    <property type="match status" value="1"/>
</dbReference>
<organism evidence="12 13">
    <name type="scientific">Candidatus Accumulibacter adjunctus</name>
    <dbReference type="NCBI Taxonomy" id="1454001"/>
    <lineage>
        <taxon>Bacteria</taxon>
        <taxon>Pseudomonadati</taxon>
        <taxon>Pseudomonadota</taxon>
        <taxon>Betaproteobacteria</taxon>
        <taxon>Candidatus Accumulibacter</taxon>
    </lineage>
</organism>
<dbReference type="NCBIfam" id="TIGR01536">
    <property type="entry name" value="asn_synth_AEB"/>
    <property type="match status" value="1"/>
</dbReference>
<sequence length="664" mass="74612">MCGIAGFFACRTDPAMHERIIGEMLSTIVHRGPDEIGYYLDDHAALGCVRLSIIDLATGSQPMGDASQRYWIAYNGEVYNYLELRRELADLGCRFRTGSDTEVVLQAWIEWGFAALARLNGGYAFCIYDALERSVTLVRDRFGKRPLFYAQHHAGWLFASEMKAFSVFPGWRFAWDADALRSVFACWTPLPDDGCYQGVRQVLPGCCVRFCDGQVTQQRYWRPDLAAAPFPGSRQEAEETIRRLLADSVRLRLRSDVEVATYLSGGIDSAAVTCLAQEQAGRRIHSFSVSFADPDFDESAYQRSLSEALGTSHHVLTIEPGDIARSFPAALLQAEIPVFRTAFVPLHLLSAKVREHGIKVVLTGEGADEAFLGYDIFKEAWLLQHWATMNAEQRSDFVAAMYPYLKHFSKANARFLVPLYERQAQQAEHWSLSHATRFANSALAGRLLQAGSGGEARLQRHLAEQHPAFLDWSSVQRGQLIELTTLLPGYLLSTQGDRATLAHGVENRCPFLDCRLFEFAASLPVELRLEHGLREKQILKSAFAERLPPEIATRPKQPYRAPDAPAFLGQAGHVEEIDAALRPAELATIELLDLDTSLRFLDMIRRKPPDRISQAENQAFVLLLSLSLLNRSFVCQGHDFRQPRWHLLPRTIHDRRSLKPPPGC</sequence>
<dbReference type="Gene3D" id="3.40.50.620">
    <property type="entry name" value="HUPs"/>
    <property type="match status" value="2"/>
</dbReference>
<keyword evidence="8" id="KW-0061">Asparagine biosynthesis</keyword>
<dbReference type="SUPFAM" id="SSF56235">
    <property type="entry name" value="N-terminal nucleophile aminohydrolases (Ntn hydrolases)"/>
    <property type="match status" value="1"/>
</dbReference>
<keyword evidence="6 8" id="KW-0315">Glutamine amidotransferase</keyword>
<dbReference type="InterPro" id="IPR029055">
    <property type="entry name" value="Ntn_hydrolases_N"/>
</dbReference>
<evidence type="ECO:0000256" key="1">
    <source>
        <dbReference type="ARBA" id="ARBA00005187"/>
    </source>
</evidence>
<dbReference type="InterPro" id="IPR001962">
    <property type="entry name" value="Asn_synthase"/>
</dbReference>
<feature type="active site" description="For GATase activity" evidence="8">
    <location>
        <position position="2"/>
    </location>
</feature>
<gene>
    <name evidence="12" type="primary">asnB_7</name>
    <name evidence="12" type="ORF">AW08_03245</name>
</gene>
<dbReference type="EC" id="6.3.5.4" evidence="3"/>
<dbReference type="PROSITE" id="PS51278">
    <property type="entry name" value="GATASE_TYPE_2"/>
    <property type="match status" value="1"/>
</dbReference>
<dbReference type="Pfam" id="PF13537">
    <property type="entry name" value="GATase_7"/>
    <property type="match status" value="1"/>
</dbReference>
<dbReference type="CDD" id="cd00712">
    <property type="entry name" value="AsnB"/>
    <property type="match status" value="1"/>
</dbReference>
<dbReference type="PANTHER" id="PTHR43284">
    <property type="entry name" value="ASPARAGINE SYNTHETASE (GLUTAMINE-HYDROLYZING)"/>
    <property type="match status" value="1"/>
</dbReference>
<dbReference type="AlphaFoldDB" id="A0A011MSA3"/>
<proteinExistence type="inferred from homology"/>
<name>A0A011MSA3_9PROT</name>
<dbReference type="PANTHER" id="PTHR43284:SF1">
    <property type="entry name" value="ASPARAGINE SYNTHETASE"/>
    <property type="match status" value="1"/>
</dbReference>
<dbReference type="GO" id="GO:0006529">
    <property type="term" value="P:asparagine biosynthetic process"/>
    <property type="evidence" value="ECO:0007669"/>
    <property type="project" value="UniProtKB-KW"/>
</dbReference>
<evidence type="ECO:0000256" key="2">
    <source>
        <dbReference type="ARBA" id="ARBA00005752"/>
    </source>
</evidence>
<dbReference type="EMBL" id="JFAX01000023">
    <property type="protein sequence ID" value="EXI65446.1"/>
    <property type="molecule type" value="Genomic_DNA"/>
</dbReference>
<comment type="caution">
    <text evidence="12">The sequence shown here is derived from an EMBL/GenBank/DDBJ whole genome shotgun (WGS) entry which is preliminary data.</text>
</comment>